<dbReference type="InterPro" id="IPR036226">
    <property type="entry name" value="LipOase_C_sf"/>
</dbReference>
<organism evidence="6 7">
    <name type="scientific">Exophiala bonariae</name>
    <dbReference type="NCBI Taxonomy" id="1690606"/>
    <lineage>
        <taxon>Eukaryota</taxon>
        <taxon>Fungi</taxon>
        <taxon>Dikarya</taxon>
        <taxon>Ascomycota</taxon>
        <taxon>Pezizomycotina</taxon>
        <taxon>Eurotiomycetes</taxon>
        <taxon>Chaetothyriomycetidae</taxon>
        <taxon>Chaetothyriales</taxon>
        <taxon>Herpotrichiellaceae</taxon>
        <taxon>Exophiala</taxon>
    </lineage>
</organism>
<dbReference type="Pfam" id="PF00305">
    <property type="entry name" value="Lipoxygenase"/>
    <property type="match status" value="1"/>
</dbReference>
<dbReference type="PROSITE" id="PS51393">
    <property type="entry name" value="LIPOXYGENASE_3"/>
    <property type="match status" value="1"/>
</dbReference>
<dbReference type="Gene3D" id="3.10.450.60">
    <property type="match status" value="1"/>
</dbReference>
<dbReference type="GO" id="GO:0046872">
    <property type="term" value="F:metal ion binding"/>
    <property type="evidence" value="ECO:0007669"/>
    <property type="project" value="UniProtKB-KW"/>
</dbReference>
<dbReference type="GO" id="GO:0034440">
    <property type="term" value="P:lipid oxidation"/>
    <property type="evidence" value="ECO:0007669"/>
    <property type="project" value="InterPro"/>
</dbReference>
<evidence type="ECO:0000256" key="3">
    <source>
        <dbReference type="ARBA" id="ARBA00022964"/>
    </source>
</evidence>
<keyword evidence="7" id="KW-1185">Reference proteome</keyword>
<feature type="domain" description="Lipoxygenase" evidence="5">
    <location>
        <begin position="150"/>
        <end position="527"/>
    </location>
</feature>
<dbReference type="SUPFAM" id="SSF48484">
    <property type="entry name" value="Lipoxigenase"/>
    <property type="match status" value="1"/>
</dbReference>
<dbReference type="GO" id="GO:0043651">
    <property type="term" value="P:linoleic acid metabolic process"/>
    <property type="evidence" value="ECO:0007669"/>
    <property type="project" value="UniProtKB-ARBA"/>
</dbReference>
<evidence type="ECO:0000256" key="2">
    <source>
        <dbReference type="ARBA" id="ARBA00022723"/>
    </source>
</evidence>
<dbReference type="PANTHER" id="PTHR11771">
    <property type="entry name" value="LIPOXYGENASE"/>
    <property type="match status" value="1"/>
</dbReference>
<name>A0AAV9MU09_9EURO</name>
<dbReference type="Proteomes" id="UP001358417">
    <property type="component" value="Unassembled WGS sequence"/>
</dbReference>
<sequence>MGNLSFFPSGLLGDRLVLNNLIASGEDNAAATDAVDADMREALRGINRTMEMRSLEDYFYLYEGHWNSSAPLGTAMGALSNGSLDLQFSMERLSSSPYSLHRLHPVNDQLPFPLDPALAVSIAGLDLEELHSEGRLFLSDHSPQLLFPKTERYSAACSAYFFIHPDSGELLPLAIKTNTDHDLVYTPLDAPRDWLLAKIMMNSNEVVFNQVHYVAAAHAVQEIVYLAALRTLHDRHPALGLMERFFYNGYTTRARPTNVLTNEGGIFDRYFSITGEGAEQAMSFYYASGAGAFQANYFINNLESRGLINCTYGPALKSNPFFQDASQIVLGLRRFVTSLVYSYYKSDDIVTFDYELQDWVHEATASAQVIDFPQGRLTKRETLIDMLCHFAFLTVVHNTLNGASPFSVSSTLPYHPVALHAPLPATKGVENILPWLPSKTAAVNEIAVFAKMNKPFASLENKTFIHTLHEDAFLGRLNEESRAAEQALWEEMEAISQRIRGKGFDKNGLSEGMPFLWTILDPATMHG</sequence>
<evidence type="ECO:0000313" key="7">
    <source>
        <dbReference type="Proteomes" id="UP001358417"/>
    </source>
</evidence>
<evidence type="ECO:0000256" key="1">
    <source>
        <dbReference type="ARBA" id="ARBA00021175"/>
    </source>
</evidence>
<dbReference type="AlphaFoldDB" id="A0AAV9MU09"/>
<reference evidence="6 7" key="1">
    <citation type="submission" date="2023-08" db="EMBL/GenBank/DDBJ databases">
        <title>Black Yeasts Isolated from many extreme environments.</title>
        <authorList>
            <person name="Coleine C."/>
            <person name="Stajich J.E."/>
            <person name="Selbmann L."/>
        </authorList>
    </citation>
    <scope>NUCLEOTIDE SEQUENCE [LARGE SCALE GENOMIC DNA]</scope>
    <source>
        <strain evidence="6 7">CCFEE 5792</strain>
    </source>
</reference>
<accession>A0AAV9MU09</accession>
<dbReference type="InterPro" id="IPR013819">
    <property type="entry name" value="LipOase_C"/>
</dbReference>
<keyword evidence="2" id="KW-0479">Metal-binding</keyword>
<proteinExistence type="predicted"/>
<keyword evidence="4" id="KW-0560">Oxidoreductase</keyword>
<dbReference type="GeneID" id="89980140"/>
<dbReference type="Gene3D" id="1.20.245.10">
    <property type="entry name" value="Lipoxygenase-1, Domain 5"/>
    <property type="match status" value="1"/>
</dbReference>
<dbReference type="InterPro" id="IPR000907">
    <property type="entry name" value="LipOase"/>
</dbReference>
<comment type="caution">
    <text evidence="6">The sequence shown here is derived from an EMBL/GenBank/DDBJ whole genome shotgun (WGS) entry which is preliminary data.</text>
</comment>
<evidence type="ECO:0000256" key="4">
    <source>
        <dbReference type="ARBA" id="ARBA00023002"/>
    </source>
</evidence>
<protein>
    <recommendedName>
        <fullName evidence="1">Manganese lipoxygenase</fullName>
    </recommendedName>
</protein>
<dbReference type="GO" id="GO:0050584">
    <property type="term" value="F:linoleate 11-lipoxygenase activity"/>
    <property type="evidence" value="ECO:0007669"/>
    <property type="project" value="UniProtKB-ARBA"/>
</dbReference>
<evidence type="ECO:0000259" key="5">
    <source>
        <dbReference type="PROSITE" id="PS51393"/>
    </source>
</evidence>
<keyword evidence="3" id="KW-0223">Dioxygenase</keyword>
<gene>
    <name evidence="6" type="ORF">LTR84_011992</name>
</gene>
<evidence type="ECO:0000313" key="6">
    <source>
        <dbReference type="EMBL" id="KAK5042936.1"/>
    </source>
</evidence>
<dbReference type="EMBL" id="JAVRRD010000066">
    <property type="protein sequence ID" value="KAK5042936.1"/>
    <property type="molecule type" value="Genomic_DNA"/>
</dbReference>
<dbReference type="RefSeq" id="XP_064699826.1">
    <property type="nucleotide sequence ID" value="XM_064855518.1"/>
</dbReference>